<sequence length="393" mass="43504">MSVKWKVLSAAAVASLLFAGCGKEEAAQKAEPKQAAKTEKKAEEKATPSLTEAEIIQAYKDGAAELEKAKAGQPVDFDKVMTLYKEKLQILVQKRDAEFDEKIDQTITAALEAGKNKQMEGMVVKQIFDKLLQKEFFQTMRHEFKEIDENWGNKEEVNEEYNEAVNFYKAIEGTVVKRDTANGTNMKETIDAGFTEMKNAIEKGDKLAFALGKQLVDKTLMKTFYLAAGDLQNGYATKAAQTAKQDEKEAKVQQAEGWAFYQAVYPYVKKHASEEADVIAKQFDLQTDVKTIDANAVNKAFVRGFAKIALAEYKESKENFGQDKGVITGLEGALFINVIEKDLKTLLGESEATSLRAAAQAYIDAIKAKDKTKADQAMATLEPVLNKVVQTAK</sequence>
<gene>
    <name evidence="3" type="ORF">P6P90_06490</name>
</gene>
<keyword evidence="4" id="KW-1185">Reference proteome</keyword>
<dbReference type="EMBL" id="JARULN010000003">
    <property type="protein sequence ID" value="MDG5753624.1"/>
    <property type="molecule type" value="Genomic_DNA"/>
</dbReference>
<reference evidence="3 4" key="1">
    <citation type="submission" date="2023-04" db="EMBL/GenBank/DDBJ databases">
        <title>Ectobacillus antri isolated from activated sludge.</title>
        <authorList>
            <person name="Yan P."/>
            <person name="Liu X."/>
        </authorList>
    </citation>
    <scope>NUCLEOTIDE SEQUENCE [LARGE SCALE GENOMIC DNA]</scope>
    <source>
        <strain evidence="3 4">C18H</strain>
    </source>
</reference>
<evidence type="ECO:0000256" key="2">
    <source>
        <dbReference type="SAM" id="SignalP"/>
    </source>
</evidence>
<feature type="signal peptide" evidence="2">
    <location>
        <begin position="1"/>
        <end position="19"/>
    </location>
</feature>
<feature type="compositionally biased region" description="Basic and acidic residues" evidence="1">
    <location>
        <begin position="26"/>
        <end position="46"/>
    </location>
</feature>
<feature type="region of interest" description="Disordered" evidence="1">
    <location>
        <begin position="26"/>
        <end position="48"/>
    </location>
</feature>
<dbReference type="PROSITE" id="PS51257">
    <property type="entry name" value="PROKAR_LIPOPROTEIN"/>
    <property type="match status" value="1"/>
</dbReference>
<dbReference type="Proteomes" id="UP001218246">
    <property type="component" value="Unassembled WGS sequence"/>
</dbReference>
<proteinExistence type="predicted"/>
<keyword evidence="2" id="KW-0732">Signal</keyword>
<accession>A0ABT6H329</accession>
<evidence type="ECO:0000256" key="1">
    <source>
        <dbReference type="SAM" id="MobiDB-lite"/>
    </source>
</evidence>
<evidence type="ECO:0000313" key="3">
    <source>
        <dbReference type="EMBL" id="MDG5753624.1"/>
    </source>
</evidence>
<organism evidence="3 4">
    <name type="scientific">Ectobacillus antri</name>
    <dbReference type="NCBI Taxonomy" id="2486280"/>
    <lineage>
        <taxon>Bacteria</taxon>
        <taxon>Bacillati</taxon>
        <taxon>Bacillota</taxon>
        <taxon>Bacilli</taxon>
        <taxon>Bacillales</taxon>
        <taxon>Bacillaceae</taxon>
        <taxon>Ectobacillus</taxon>
    </lineage>
</organism>
<evidence type="ECO:0008006" key="5">
    <source>
        <dbReference type="Google" id="ProtNLM"/>
    </source>
</evidence>
<evidence type="ECO:0000313" key="4">
    <source>
        <dbReference type="Proteomes" id="UP001218246"/>
    </source>
</evidence>
<dbReference type="RefSeq" id="WP_124564265.1">
    <property type="nucleotide sequence ID" value="NZ_JARRRY010000002.1"/>
</dbReference>
<comment type="caution">
    <text evidence="3">The sequence shown here is derived from an EMBL/GenBank/DDBJ whole genome shotgun (WGS) entry which is preliminary data.</text>
</comment>
<protein>
    <recommendedName>
        <fullName evidence="5">Lipoprotein</fullName>
    </recommendedName>
</protein>
<name>A0ABT6H329_9BACI</name>
<feature type="chain" id="PRO_5045172078" description="Lipoprotein" evidence="2">
    <location>
        <begin position="20"/>
        <end position="393"/>
    </location>
</feature>